<protein>
    <submittedName>
        <fullName evidence="1">Uncharacterized protein</fullName>
    </submittedName>
</protein>
<dbReference type="AlphaFoldDB" id="A0A8X6Y5I2"/>
<accession>A0A8X6Y5I2</accession>
<gene>
    <name evidence="1" type="ORF">TNIN_499841</name>
</gene>
<evidence type="ECO:0000313" key="2">
    <source>
        <dbReference type="Proteomes" id="UP000886998"/>
    </source>
</evidence>
<proteinExistence type="predicted"/>
<dbReference type="Proteomes" id="UP000886998">
    <property type="component" value="Unassembled WGS sequence"/>
</dbReference>
<keyword evidence="2" id="KW-1185">Reference proteome</keyword>
<name>A0A8X6Y5I2_9ARAC</name>
<dbReference type="EMBL" id="BMAV01015527">
    <property type="protein sequence ID" value="GFY65056.1"/>
    <property type="molecule type" value="Genomic_DNA"/>
</dbReference>
<organism evidence="1 2">
    <name type="scientific">Trichonephila inaurata madagascariensis</name>
    <dbReference type="NCBI Taxonomy" id="2747483"/>
    <lineage>
        <taxon>Eukaryota</taxon>
        <taxon>Metazoa</taxon>
        <taxon>Ecdysozoa</taxon>
        <taxon>Arthropoda</taxon>
        <taxon>Chelicerata</taxon>
        <taxon>Arachnida</taxon>
        <taxon>Araneae</taxon>
        <taxon>Araneomorphae</taxon>
        <taxon>Entelegynae</taxon>
        <taxon>Araneoidea</taxon>
        <taxon>Nephilidae</taxon>
        <taxon>Trichonephila</taxon>
        <taxon>Trichonephila inaurata</taxon>
    </lineage>
</organism>
<comment type="caution">
    <text evidence="1">The sequence shown here is derived from an EMBL/GenBank/DDBJ whole genome shotgun (WGS) entry which is preliminary data.</text>
</comment>
<dbReference type="OrthoDB" id="6451194at2759"/>
<evidence type="ECO:0000313" key="1">
    <source>
        <dbReference type="EMBL" id="GFY65056.1"/>
    </source>
</evidence>
<sequence length="101" mass="12030">MTEIRAARGRVKASLTRLENTFGKINTRNEISIRLSRLDDLLKEFERLDSTLSLKESDLQKFEERYFNLNAKFNDKLDELNARNQGRTQAQYEFDYFELKC</sequence>
<reference evidence="1" key="1">
    <citation type="submission" date="2020-08" db="EMBL/GenBank/DDBJ databases">
        <title>Multicomponent nature underlies the extraordinary mechanical properties of spider dragline silk.</title>
        <authorList>
            <person name="Kono N."/>
            <person name="Nakamura H."/>
            <person name="Mori M."/>
            <person name="Yoshida Y."/>
            <person name="Ohtoshi R."/>
            <person name="Malay A.D."/>
            <person name="Moran D.A.P."/>
            <person name="Tomita M."/>
            <person name="Numata K."/>
            <person name="Arakawa K."/>
        </authorList>
    </citation>
    <scope>NUCLEOTIDE SEQUENCE</scope>
</reference>